<proteinExistence type="predicted"/>
<dbReference type="RefSeq" id="XP_024735181.1">
    <property type="nucleotide sequence ID" value="XM_024888665.1"/>
</dbReference>
<evidence type="ECO:0000313" key="2">
    <source>
        <dbReference type="Proteomes" id="UP000235371"/>
    </source>
</evidence>
<dbReference type="AlphaFoldDB" id="A0A2J6T5H8"/>
<accession>A0A2J6T5H8</accession>
<keyword evidence="2" id="KW-1185">Reference proteome</keyword>
<evidence type="ECO:0000313" key="1">
    <source>
        <dbReference type="EMBL" id="PMD58277.1"/>
    </source>
</evidence>
<dbReference type="InParanoid" id="A0A2J6T5H8"/>
<sequence>MRCATKILGCVTLYSPEKHVGLTTKSKSEDWFRTCDVQKNTHPWYSLSPKSSDESDFSSGVWEKLCDLQQNNGKGNNDTEWLANNGEEVNNRMMEQNGFKKISCLDGPSIVATGGIEDENARVLRRIPTPSLILNLSKNRKACEIFSADLVLVDKALACSLEGEGRREVEWTLWNVENVGDMCSWLFCSGKGIPEGQLAKGFSRFYDAVMNY</sequence>
<reference evidence="1 2" key="1">
    <citation type="submission" date="2016-04" db="EMBL/GenBank/DDBJ databases">
        <title>A degradative enzymes factory behind the ericoid mycorrhizal symbiosis.</title>
        <authorList>
            <consortium name="DOE Joint Genome Institute"/>
            <person name="Martino E."/>
            <person name="Morin E."/>
            <person name="Grelet G."/>
            <person name="Kuo A."/>
            <person name="Kohler A."/>
            <person name="Daghino S."/>
            <person name="Barry K."/>
            <person name="Choi C."/>
            <person name="Cichocki N."/>
            <person name="Clum A."/>
            <person name="Copeland A."/>
            <person name="Hainaut M."/>
            <person name="Haridas S."/>
            <person name="Labutti K."/>
            <person name="Lindquist E."/>
            <person name="Lipzen A."/>
            <person name="Khouja H.-R."/>
            <person name="Murat C."/>
            <person name="Ohm R."/>
            <person name="Olson A."/>
            <person name="Spatafora J."/>
            <person name="Veneault-Fourrey C."/>
            <person name="Henrissat B."/>
            <person name="Grigoriev I."/>
            <person name="Martin F."/>
            <person name="Perotto S."/>
        </authorList>
    </citation>
    <scope>NUCLEOTIDE SEQUENCE [LARGE SCALE GENOMIC DNA]</scope>
    <source>
        <strain evidence="1 2">E</strain>
    </source>
</reference>
<dbReference type="Proteomes" id="UP000235371">
    <property type="component" value="Unassembled WGS sequence"/>
</dbReference>
<dbReference type="GeneID" id="36596741"/>
<name>A0A2J6T5H8_9HELO</name>
<organism evidence="1 2">
    <name type="scientific">Hyaloscypha bicolor E</name>
    <dbReference type="NCBI Taxonomy" id="1095630"/>
    <lineage>
        <taxon>Eukaryota</taxon>
        <taxon>Fungi</taxon>
        <taxon>Dikarya</taxon>
        <taxon>Ascomycota</taxon>
        <taxon>Pezizomycotina</taxon>
        <taxon>Leotiomycetes</taxon>
        <taxon>Helotiales</taxon>
        <taxon>Hyaloscyphaceae</taxon>
        <taxon>Hyaloscypha</taxon>
        <taxon>Hyaloscypha bicolor</taxon>
    </lineage>
</organism>
<gene>
    <name evidence="1" type="ORF">K444DRAFT_726320</name>
</gene>
<dbReference type="EMBL" id="KZ613828">
    <property type="protein sequence ID" value="PMD58277.1"/>
    <property type="molecule type" value="Genomic_DNA"/>
</dbReference>
<protein>
    <submittedName>
        <fullName evidence="1">Uncharacterized protein</fullName>
    </submittedName>
</protein>